<dbReference type="AlphaFoldDB" id="A0A843W6K6"/>
<evidence type="ECO:0000313" key="2">
    <source>
        <dbReference type="EMBL" id="MQL98779.1"/>
    </source>
</evidence>
<dbReference type="Proteomes" id="UP000652761">
    <property type="component" value="Unassembled WGS sequence"/>
</dbReference>
<protein>
    <submittedName>
        <fullName evidence="2">Uncharacterized protein</fullName>
    </submittedName>
</protein>
<gene>
    <name evidence="2" type="ORF">Taro_031494</name>
</gene>
<feature type="region of interest" description="Disordered" evidence="1">
    <location>
        <begin position="20"/>
        <end position="40"/>
    </location>
</feature>
<keyword evidence="3" id="KW-1185">Reference proteome</keyword>
<name>A0A843W6K6_COLES</name>
<comment type="caution">
    <text evidence="2">The sequence shown here is derived from an EMBL/GenBank/DDBJ whole genome shotgun (WGS) entry which is preliminary data.</text>
</comment>
<dbReference type="EMBL" id="NMUH01002238">
    <property type="protein sequence ID" value="MQL98779.1"/>
    <property type="molecule type" value="Genomic_DNA"/>
</dbReference>
<organism evidence="2 3">
    <name type="scientific">Colocasia esculenta</name>
    <name type="common">Wild taro</name>
    <name type="synonym">Arum esculentum</name>
    <dbReference type="NCBI Taxonomy" id="4460"/>
    <lineage>
        <taxon>Eukaryota</taxon>
        <taxon>Viridiplantae</taxon>
        <taxon>Streptophyta</taxon>
        <taxon>Embryophyta</taxon>
        <taxon>Tracheophyta</taxon>
        <taxon>Spermatophyta</taxon>
        <taxon>Magnoliopsida</taxon>
        <taxon>Liliopsida</taxon>
        <taxon>Araceae</taxon>
        <taxon>Aroideae</taxon>
        <taxon>Colocasieae</taxon>
        <taxon>Colocasia</taxon>
    </lineage>
</organism>
<feature type="compositionally biased region" description="Polar residues" evidence="1">
    <location>
        <begin position="28"/>
        <end position="40"/>
    </location>
</feature>
<sequence>MPVFSFARCSALEGLFARQDPQPRASVRGSSPNGGHTQVSDLEKKGKMEFIAGWSWWRLVAPYVASSVSCERECSLYRELRVSLLQVLEVLSGCRVLTPDCYFCNLFLGVVRGGTVGCSSLTSWSVRGSHIFVLVVSTLDQSRSTLVPDSRRPSCQTGTAGRH</sequence>
<evidence type="ECO:0000313" key="3">
    <source>
        <dbReference type="Proteomes" id="UP000652761"/>
    </source>
</evidence>
<proteinExistence type="predicted"/>
<reference evidence="2" key="1">
    <citation type="submission" date="2017-07" db="EMBL/GenBank/DDBJ databases">
        <title>Taro Niue Genome Assembly and Annotation.</title>
        <authorList>
            <person name="Atibalentja N."/>
            <person name="Keating K."/>
            <person name="Fields C.J."/>
        </authorList>
    </citation>
    <scope>NUCLEOTIDE SEQUENCE</scope>
    <source>
        <strain evidence="2">Niue_2</strain>
        <tissue evidence="2">Leaf</tissue>
    </source>
</reference>
<accession>A0A843W6K6</accession>
<evidence type="ECO:0000256" key="1">
    <source>
        <dbReference type="SAM" id="MobiDB-lite"/>
    </source>
</evidence>